<proteinExistence type="predicted"/>
<accession>S8E2V1</accession>
<sequence length="69" mass="7233">LTLQIGSVYILILVSLQGLRNSLGSSAGTLATDVGNVLRWPDNTVAGKMVLDTIVPAIDLLARNCPISL</sequence>
<dbReference type="HOGENOM" id="CLU_2782757_0_0_1"/>
<dbReference type="OrthoDB" id="2799639at2759"/>
<protein>
    <submittedName>
        <fullName evidence="2">Uncharacterized protein</fullName>
    </submittedName>
</protein>
<feature type="non-terminal residue" evidence="2">
    <location>
        <position position="69"/>
    </location>
</feature>
<name>S8E2V1_FOMSC</name>
<feature type="chain" id="PRO_5004549925" evidence="1">
    <location>
        <begin position="25"/>
        <end position="69"/>
    </location>
</feature>
<evidence type="ECO:0000313" key="3">
    <source>
        <dbReference type="Proteomes" id="UP000015241"/>
    </source>
</evidence>
<keyword evidence="1" id="KW-0732">Signal</keyword>
<evidence type="ECO:0000256" key="1">
    <source>
        <dbReference type="SAM" id="SignalP"/>
    </source>
</evidence>
<dbReference type="Proteomes" id="UP000015241">
    <property type="component" value="Unassembled WGS sequence"/>
</dbReference>
<feature type="non-terminal residue" evidence="2">
    <location>
        <position position="1"/>
    </location>
</feature>
<dbReference type="AlphaFoldDB" id="S8E2V1"/>
<organism evidence="2 3">
    <name type="scientific">Fomitopsis schrenkii</name>
    <name type="common">Brown rot fungus</name>
    <dbReference type="NCBI Taxonomy" id="2126942"/>
    <lineage>
        <taxon>Eukaryota</taxon>
        <taxon>Fungi</taxon>
        <taxon>Dikarya</taxon>
        <taxon>Basidiomycota</taxon>
        <taxon>Agaricomycotina</taxon>
        <taxon>Agaricomycetes</taxon>
        <taxon>Polyporales</taxon>
        <taxon>Fomitopsis</taxon>
    </lineage>
</organism>
<dbReference type="EMBL" id="KE504174">
    <property type="protein sequence ID" value="EPS97698.1"/>
    <property type="molecule type" value="Genomic_DNA"/>
</dbReference>
<reference evidence="2 3" key="1">
    <citation type="journal article" date="2012" name="Science">
        <title>The Paleozoic origin of enzymatic lignin decomposition reconstructed from 31 fungal genomes.</title>
        <authorList>
            <person name="Floudas D."/>
            <person name="Binder M."/>
            <person name="Riley R."/>
            <person name="Barry K."/>
            <person name="Blanchette R.A."/>
            <person name="Henrissat B."/>
            <person name="Martinez A.T."/>
            <person name="Otillar R."/>
            <person name="Spatafora J.W."/>
            <person name="Yadav J.S."/>
            <person name="Aerts A."/>
            <person name="Benoit I."/>
            <person name="Boyd A."/>
            <person name="Carlson A."/>
            <person name="Copeland A."/>
            <person name="Coutinho P.M."/>
            <person name="de Vries R.P."/>
            <person name="Ferreira P."/>
            <person name="Findley K."/>
            <person name="Foster B."/>
            <person name="Gaskell J."/>
            <person name="Glotzer D."/>
            <person name="Gorecki P."/>
            <person name="Heitman J."/>
            <person name="Hesse C."/>
            <person name="Hori C."/>
            <person name="Igarashi K."/>
            <person name="Jurgens J.A."/>
            <person name="Kallen N."/>
            <person name="Kersten P."/>
            <person name="Kohler A."/>
            <person name="Kuees U."/>
            <person name="Kumar T.K.A."/>
            <person name="Kuo A."/>
            <person name="LaButti K."/>
            <person name="Larrondo L.F."/>
            <person name="Lindquist E."/>
            <person name="Ling A."/>
            <person name="Lombard V."/>
            <person name="Lucas S."/>
            <person name="Lundell T."/>
            <person name="Martin R."/>
            <person name="McLaughlin D.J."/>
            <person name="Morgenstern I."/>
            <person name="Morin E."/>
            <person name="Murat C."/>
            <person name="Nagy L.G."/>
            <person name="Nolan M."/>
            <person name="Ohm R.A."/>
            <person name="Patyshakuliyeva A."/>
            <person name="Rokas A."/>
            <person name="Ruiz-Duenas F.J."/>
            <person name="Sabat G."/>
            <person name="Salamov A."/>
            <person name="Samejima M."/>
            <person name="Schmutz J."/>
            <person name="Slot J.C."/>
            <person name="St John F."/>
            <person name="Stenlid J."/>
            <person name="Sun H."/>
            <person name="Sun S."/>
            <person name="Syed K."/>
            <person name="Tsang A."/>
            <person name="Wiebenga A."/>
            <person name="Young D."/>
            <person name="Pisabarro A."/>
            <person name="Eastwood D.C."/>
            <person name="Martin F."/>
            <person name="Cullen D."/>
            <person name="Grigoriev I.V."/>
            <person name="Hibbett D.S."/>
        </authorList>
    </citation>
    <scope>NUCLEOTIDE SEQUENCE</scope>
    <source>
        <strain evidence="3">FP-58527</strain>
    </source>
</reference>
<keyword evidence="3" id="KW-1185">Reference proteome</keyword>
<gene>
    <name evidence="2" type="ORF">FOMPIDRAFT_22863</name>
</gene>
<dbReference type="InParanoid" id="S8E2V1"/>
<evidence type="ECO:0000313" key="2">
    <source>
        <dbReference type="EMBL" id="EPS97698.1"/>
    </source>
</evidence>
<feature type="signal peptide" evidence="1">
    <location>
        <begin position="1"/>
        <end position="24"/>
    </location>
</feature>